<feature type="region of interest" description="Disordered" evidence="1">
    <location>
        <begin position="84"/>
        <end position="111"/>
    </location>
</feature>
<dbReference type="Gene3D" id="2.50.20.10">
    <property type="entry name" value="Lipoprotein localisation LolA/LolB/LppX"/>
    <property type="match status" value="1"/>
</dbReference>
<name>A0ABU5IWA4_9BACI</name>
<keyword evidence="4" id="KW-1185">Reference proteome</keyword>
<evidence type="ECO:0000313" key="4">
    <source>
        <dbReference type="Proteomes" id="UP001290455"/>
    </source>
</evidence>
<keyword evidence="2" id="KW-0812">Transmembrane</keyword>
<evidence type="ECO:0000313" key="3">
    <source>
        <dbReference type="EMBL" id="MDZ5471434.1"/>
    </source>
</evidence>
<feature type="transmembrane region" description="Helical" evidence="2">
    <location>
        <begin position="49"/>
        <end position="70"/>
    </location>
</feature>
<evidence type="ECO:0000256" key="2">
    <source>
        <dbReference type="SAM" id="Phobius"/>
    </source>
</evidence>
<evidence type="ECO:0008006" key="5">
    <source>
        <dbReference type="Google" id="ProtNLM"/>
    </source>
</evidence>
<gene>
    <name evidence="3" type="ORF">SM124_06700</name>
</gene>
<dbReference type="Proteomes" id="UP001290455">
    <property type="component" value="Unassembled WGS sequence"/>
</dbReference>
<evidence type="ECO:0000256" key="1">
    <source>
        <dbReference type="SAM" id="MobiDB-lite"/>
    </source>
</evidence>
<sequence>MNDMFSNLKEKMNETVLKDIDFHEEHKEKVRQSIKRQEKKNRFHIKPKLDFILSMSVTCLLLMGIGYFTIEKLGLLKTEENAAPNESKKEENHINEKETAFTPPKKEESYEDMSKDEVQTKLLNSIDHFETASGKFDWHNVFYDDSESHSTTEFKISLNERIGIGGYVNSLDENGNAWMRMYINNRKIWYLHDDRKSYQEEQFKFTRKKGTITMNDVYKINKEGIVEESLREHPPIGNAALTLFPQVMTVNYTKEQDLWEIEKQNEEVLGHNTIVLKGKINPKTERMLKMNTFRFWVDKDTGILLKFEGYDAKGNLTCYLHPEWLDINIPLDSKEFTPNLEGYEKDVPSQQEFDNPEEKEVEILAHADGFTEEVPTVLNVLRKNLDFLYEFTHPEMELFSASYHKYQDYRHGYLTYSYKRDKKEVHSGPKLLYVRMYHKDSVVSSWNEFNTERGDKMVSFESNGIKWDGYELKVGGEEDIHYIGQSGDYVYEVLTQQINLTEHQELFKWFEPTK</sequence>
<dbReference type="EMBL" id="JAXOFX010000003">
    <property type="protein sequence ID" value="MDZ5471434.1"/>
    <property type="molecule type" value="Genomic_DNA"/>
</dbReference>
<accession>A0ABU5IWA4</accession>
<feature type="compositionally biased region" description="Basic and acidic residues" evidence="1">
    <location>
        <begin position="86"/>
        <end position="111"/>
    </location>
</feature>
<reference evidence="3 4" key="1">
    <citation type="submission" date="2023-11" db="EMBL/GenBank/DDBJ databases">
        <title>Bacillus jintuensis, isolated from a mudflat on the Beibu Gulf coast.</title>
        <authorList>
            <person name="Li M."/>
        </authorList>
    </citation>
    <scope>NUCLEOTIDE SEQUENCE [LARGE SCALE GENOMIC DNA]</scope>
    <source>
        <strain evidence="3 4">31A1R</strain>
    </source>
</reference>
<keyword evidence="2" id="KW-0472">Membrane</keyword>
<keyword evidence="2" id="KW-1133">Transmembrane helix</keyword>
<protein>
    <recommendedName>
        <fullName evidence="5">MucB/RseB N-terminal domain-containing protein</fullName>
    </recommendedName>
</protein>
<proteinExistence type="predicted"/>
<dbReference type="RefSeq" id="WP_322445729.1">
    <property type="nucleotide sequence ID" value="NZ_JAXOFX010000003.1"/>
</dbReference>
<organism evidence="3 4">
    <name type="scientific">Robertmurraya mangrovi</name>
    <dbReference type="NCBI Taxonomy" id="3098077"/>
    <lineage>
        <taxon>Bacteria</taxon>
        <taxon>Bacillati</taxon>
        <taxon>Bacillota</taxon>
        <taxon>Bacilli</taxon>
        <taxon>Bacillales</taxon>
        <taxon>Bacillaceae</taxon>
        <taxon>Robertmurraya</taxon>
    </lineage>
</organism>
<comment type="caution">
    <text evidence="3">The sequence shown here is derived from an EMBL/GenBank/DDBJ whole genome shotgun (WGS) entry which is preliminary data.</text>
</comment>